<dbReference type="STRING" id="550983.A4R26_32160"/>
<evidence type="ECO:0000313" key="2">
    <source>
        <dbReference type="Proteomes" id="UP000192276"/>
    </source>
</evidence>
<organism evidence="1 2">
    <name type="scientific">Niastella populi</name>
    <dbReference type="NCBI Taxonomy" id="550983"/>
    <lineage>
        <taxon>Bacteria</taxon>
        <taxon>Pseudomonadati</taxon>
        <taxon>Bacteroidota</taxon>
        <taxon>Chitinophagia</taxon>
        <taxon>Chitinophagales</taxon>
        <taxon>Chitinophagaceae</taxon>
        <taxon>Niastella</taxon>
    </lineage>
</organism>
<dbReference type="InterPro" id="IPR029058">
    <property type="entry name" value="AB_hydrolase_fold"/>
</dbReference>
<evidence type="ECO:0000313" key="1">
    <source>
        <dbReference type="EMBL" id="OQP46206.1"/>
    </source>
</evidence>
<keyword evidence="2" id="KW-1185">Reference proteome</keyword>
<dbReference type="EMBL" id="LWBP01000249">
    <property type="protein sequence ID" value="OQP46206.1"/>
    <property type="molecule type" value="Genomic_DNA"/>
</dbReference>
<dbReference type="Proteomes" id="UP000192276">
    <property type="component" value="Unassembled WGS sequence"/>
</dbReference>
<dbReference type="RefSeq" id="WP_081171124.1">
    <property type="nucleotide sequence ID" value="NZ_LWBP01000249.1"/>
</dbReference>
<gene>
    <name evidence="1" type="ORF">A4R26_32160</name>
</gene>
<comment type="caution">
    <text evidence="1">The sequence shown here is derived from an EMBL/GenBank/DDBJ whole genome shotgun (WGS) entry which is preliminary data.</text>
</comment>
<reference evidence="2" key="1">
    <citation type="submission" date="2016-04" db="EMBL/GenBank/DDBJ databases">
        <authorList>
            <person name="Chen L."/>
            <person name="Zhuang W."/>
            <person name="Wang G."/>
        </authorList>
    </citation>
    <scope>NUCLEOTIDE SEQUENCE [LARGE SCALE GENOMIC DNA]</scope>
    <source>
        <strain evidence="2">208</strain>
    </source>
</reference>
<name>A0A1V9EJA3_9BACT</name>
<proteinExistence type="predicted"/>
<dbReference type="SUPFAM" id="SSF53474">
    <property type="entry name" value="alpha/beta-Hydrolases"/>
    <property type="match status" value="1"/>
</dbReference>
<dbReference type="AlphaFoldDB" id="A0A1V9EJA3"/>
<accession>A0A1V9EJA3</accession>
<protein>
    <submittedName>
        <fullName evidence="1">Uncharacterized protein</fullName>
    </submittedName>
</protein>
<sequence>MRFLVHLVIIAFFLPAVVNGQQIEKVVFNAKDSTSGYYLAVRPQAQEIKGVVILVRSFRGPESLLSETKLHNVAFANNILTVMASMNQKVYADTVAVNRLSLIIRDIITRFSADTSKFVLAGYDYAGNIVLRYTELTYEQPSQFPVQPKAVFTIDSPVDLFGVWHWCERQIKKNYYPPSVGDAKFILDLMTKENGSITAQPGNYKRLTPFYKDAESAGNEQYLKNVAVRLYFDTDVEWQLKNRRNSLYDTNIPDGSELINRLLLAGNTNAEFIQAKQPGMRSNGVRNPSALSIVDEVDCIHWIKRKLDIFDPVTWVPPYNLPIPKGWGVERYAFPIDFAPAISHKGVGDLRFMPGWGDSASEEYWSYAFLWWLKGEPELNANVFKENLKTYYDGLVAGNVTRRKIPAGKVVPVTVTVKAVKPDQDDKETFSGTVNMLDYMAQQPITLNVRIHVRDCKLHNRTVIFFEVSPKPFSHKVWSGMRKVYDNFECTQ</sequence>
<dbReference type="OrthoDB" id="704518at2"/>